<keyword evidence="6" id="KW-1185">Reference proteome</keyword>
<sequence length="440" mass="49006">MDLFTLGMEEKLKRNAPLADRMRPEKIDEFVGQEHILGEGKFLNRAIKADRITSMIFFGPPGTGKTTLAMIIANSTNMIFEKLSAVTSGVKDIREVMDRAEENLKLYNKRTILFVDEIHRFNKSQQDALLPFVERGIIILIGATTENPYFEVNKALLSRVMILKLESLTRDNLKKLINNALFNNDKGLGEYKINITEEAIDYLITIADGDGRTILNSLEIGVLSTPRDESGVIKIDLDTIKESIQIKTARYDKNGDEHYDTISAFIKSMRGGDADATLYWLAKMINAGEDPKFIARRIIICASEDVGNADPNALSIAVSAFNAVNVIGMPEGRIPLAQAAVYIATAPKSNAAYVGIDKALEDIRAKEIGKVPIHLRDGSYPGAKNLGNGIGYKYPHDYEGAFISQEYLPKELLGKKYYEPTENGYEKEIKNRLLAYGKEL</sequence>
<dbReference type="InterPro" id="IPR003593">
    <property type="entry name" value="AAA+_ATPase"/>
</dbReference>
<evidence type="ECO:0000313" key="6">
    <source>
        <dbReference type="Proteomes" id="UP001524478"/>
    </source>
</evidence>
<evidence type="ECO:0000256" key="2">
    <source>
        <dbReference type="ARBA" id="ARBA00022741"/>
    </source>
</evidence>
<dbReference type="Gene3D" id="1.10.8.60">
    <property type="match status" value="1"/>
</dbReference>
<comment type="caution">
    <text evidence="5">The sequence shown here is derived from an EMBL/GenBank/DDBJ whole genome shotgun (WGS) entry which is preliminary data.</text>
</comment>
<dbReference type="SUPFAM" id="SSF52540">
    <property type="entry name" value="P-loop containing nucleoside triphosphate hydrolases"/>
    <property type="match status" value="1"/>
</dbReference>
<organism evidence="5 6">
    <name type="scientific">Tissierella carlieri</name>
    <dbReference type="NCBI Taxonomy" id="689904"/>
    <lineage>
        <taxon>Bacteria</taxon>
        <taxon>Bacillati</taxon>
        <taxon>Bacillota</taxon>
        <taxon>Tissierellia</taxon>
        <taxon>Tissierellales</taxon>
        <taxon>Tissierellaceae</taxon>
        <taxon>Tissierella</taxon>
    </lineage>
</organism>
<comment type="similarity">
    <text evidence="1">Belongs to the AAA ATPase family. RarA/MGS1/WRNIP1 subfamily.</text>
</comment>
<protein>
    <submittedName>
        <fullName evidence="5">Replication-associated recombination protein A</fullName>
    </submittedName>
</protein>
<dbReference type="PANTHER" id="PTHR13779">
    <property type="entry name" value="WERNER HELICASE-INTERACTING PROTEIN 1 FAMILY MEMBER"/>
    <property type="match status" value="1"/>
</dbReference>
<dbReference type="Gene3D" id="1.10.3710.10">
    <property type="entry name" value="DNA polymerase III clamp loader subunits, C-terminal domain"/>
    <property type="match status" value="1"/>
</dbReference>
<dbReference type="InterPro" id="IPR008921">
    <property type="entry name" value="DNA_pol3_clamp-load_cplx_C"/>
</dbReference>
<dbReference type="Proteomes" id="UP001524478">
    <property type="component" value="Unassembled WGS sequence"/>
</dbReference>
<dbReference type="SMART" id="SM00382">
    <property type="entry name" value="AAA"/>
    <property type="match status" value="1"/>
</dbReference>
<proteinExistence type="inferred from homology"/>
<dbReference type="RefSeq" id="WP_256313154.1">
    <property type="nucleotide sequence ID" value="NZ_JANGAC010000039.1"/>
</dbReference>
<evidence type="ECO:0000256" key="3">
    <source>
        <dbReference type="ARBA" id="ARBA00022840"/>
    </source>
</evidence>
<evidence type="ECO:0000259" key="4">
    <source>
        <dbReference type="SMART" id="SM00382"/>
    </source>
</evidence>
<reference evidence="5 6" key="1">
    <citation type="submission" date="2022-06" db="EMBL/GenBank/DDBJ databases">
        <title>Isolation of gut microbiota from human fecal samples.</title>
        <authorList>
            <person name="Pamer E.G."/>
            <person name="Barat B."/>
            <person name="Waligurski E."/>
            <person name="Medina S."/>
            <person name="Paddock L."/>
            <person name="Mostad J."/>
        </authorList>
    </citation>
    <scope>NUCLEOTIDE SEQUENCE [LARGE SCALE GENOMIC DNA]</scope>
    <source>
        <strain evidence="5 6">DFI.7.95</strain>
    </source>
</reference>
<evidence type="ECO:0000256" key="1">
    <source>
        <dbReference type="ARBA" id="ARBA00008959"/>
    </source>
</evidence>
<dbReference type="Gene3D" id="3.40.50.300">
    <property type="entry name" value="P-loop containing nucleotide triphosphate hydrolases"/>
    <property type="match status" value="1"/>
</dbReference>
<dbReference type="InterPro" id="IPR032423">
    <property type="entry name" value="AAA_assoc_2"/>
</dbReference>
<name>A0ABT1SH79_9FIRM</name>
<dbReference type="InterPro" id="IPR003959">
    <property type="entry name" value="ATPase_AAA_core"/>
</dbReference>
<feature type="domain" description="AAA+ ATPase" evidence="4">
    <location>
        <begin position="51"/>
        <end position="167"/>
    </location>
</feature>
<dbReference type="CDD" id="cd00009">
    <property type="entry name" value="AAA"/>
    <property type="match status" value="1"/>
</dbReference>
<dbReference type="InterPro" id="IPR027417">
    <property type="entry name" value="P-loop_NTPase"/>
</dbReference>
<dbReference type="Pfam" id="PF16193">
    <property type="entry name" value="AAA_assoc_2"/>
    <property type="match status" value="1"/>
</dbReference>
<dbReference type="CDD" id="cd18139">
    <property type="entry name" value="HLD_clamp_RarA"/>
    <property type="match status" value="1"/>
</dbReference>
<gene>
    <name evidence="5" type="ORF">NE686_22335</name>
</gene>
<keyword evidence="3" id="KW-0067">ATP-binding</keyword>
<dbReference type="EMBL" id="JANGAC010000039">
    <property type="protein sequence ID" value="MCQ4925848.1"/>
    <property type="molecule type" value="Genomic_DNA"/>
</dbReference>
<keyword evidence="2" id="KW-0547">Nucleotide-binding</keyword>
<evidence type="ECO:0000313" key="5">
    <source>
        <dbReference type="EMBL" id="MCQ4925848.1"/>
    </source>
</evidence>
<accession>A0ABT1SH79</accession>
<dbReference type="SUPFAM" id="SSF48019">
    <property type="entry name" value="post-AAA+ oligomerization domain-like"/>
    <property type="match status" value="1"/>
</dbReference>
<dbReference type="Pfam" id="PF00004">
    <property type="entry name" value="AAA"/>
    <property type="match status" value="1"/>
</dbReference>
<dbReference type="InterPro" id="IPR051314">
    <property type="entry name" value="AAA_ATPase_RarA/MGS1/WRNIP1"/>
</dbReference>
<dbReference type="Gene3D" id="1.20.272.10">
    <property type="match status" value="1"/>
</dbReference>
<dbReference type="Pfam" id="PF12002">
    <property type="entry name" value="MgsA_C"/>
    <property type="match status" value="1"/>
</dbReference>
<dbReference type="PANTHER" id="PTHR13779:SF7">
    <property type="entry name" value="ATPASE WRNIP1"/>
    <property type="match status" value="1"/>
</dbReference>
<dbReference type="InterPro" id="IPR021886">
    <property type="entry name" value="MgsA_C"/>
</dbReference>